<evidence type="ECO:0000313" key="3">
    <source>
        <dbReference type="Proteomes" id="UP000176778"/>
    </source>
</evidence>
<gene>
    <name evidence="2" type="ORF">A2Y68_03925</name>
</gene>
<reference evidence="2 3" key="1">
    <citation type="journal article" date="2016" name="Nat. Commun.">
        <title>Thousands of microbial genomes shed light on interconnected biogeochemical processes in an aquifer system.</title>
        <authorList>
            <person name="Anantharaman K."/>
            <person name="Brown C.T."/>
            <person name="Hug L.A."/>
            <person name="Sharon I."/>
            <person name="Castelle C.J."/>
            <person name="Probst A.J."/>
            <person name="Thomas B.C."/>
            <person name="Singh A."/>
            <person name="Wilkins M.J."/>
            <person name="Karaoz U."/>
            <person name="Brodie E.L."/>
            <person name="Williams K.H."/>
            <person name="Hubbard S.S."/>
            <person name="Banfield J.F."/>
        </authorList>
    </citation>
    <scope>NUCLEOTIDE SEQUENCE [LARGE SCALE GENOMIC DNA]</scope>
</reference>
<keyword evidence="1" id="KW-1133">Transmembrane helix</keyword>
<evidence type="ECO:0000313" key="2">
    <source>
        <dbReference type="EMBL" id="OGM09740.1"/>
    </source>
</evidence>
<comment type="caution">
    <text evidence="2">The sequence shown here is derived from an EMBL/GenBank/DDBJ whole genome shotgun (WGS) entry which is preliminary data.</text>
</comment>
<evidence type="ECO:0000256" key="1">
    <source>
        <dbReference type="SAM" id="Phobius"/>
    </source>
</evidence>
<organism evidence="2 3">
    <name type="scientific">Candidatus Woesebacteria bacterium RBG_13_46_13</name>
    <dbReference type="NCBI Taxonomy" id="1802479"/>
    <lineage>
        <taxon>Bacteria</taxon>
        <taxon>Candidatus Woeseibacteriota</taxon>
    </lineage>
</organism>
<feature type="transmembrane region" description="Helical" evidence="1">
    <location>
        <begin position="7"/>
        <end position="25"/>
    </location>
</feature>
<protein>
    <submittedName>
        <fullName evidence="2">Uncharacterized protein</fullName>
    </submittedName>
</protein>
<dbReference type="Proteomes" id="UP000176778">
    <property type="component" value="Unassembled WGS sequence"/>
</dbReference>
<name>A0A1F7X3S1_9BACT</name>
<dbReference type="EMBL" id="MGFR01000003">
    <property type="protein sequence ID" value="OGM09740.1"/>
    <property type="molecule type" value="Genomic_DNA"/>
</dbReference>
<keyword evidence="1" id="KW-0472">Membrane</keyword>
<proteinExistence type="predicted"/>
<dbReference type="STRING" id="1802479.A2Y68_03925"/>
<accession>A0A1F7X3S1</accession>
<sequence length="248" mass="26978">MKKYWPLILFVIGILVLAAVFYFIARSTKETSSPEDESESVPEVALSERPIASLIPSTDGHWLKMKIEKIKISAVSLDYELLYTLPDGRTQGVPGSINLKTQEGVIERDLLLGSESSGKFRYDEGVEEGTLTLKFRNDAGKLVAKFSTKFHLQQSTKALSSVAGEIKIDLAKIPTKTFFVTMETFGIPGDTPQGFSKGPWGVFSSAKTKLAGTVELGSSTLYRWDGAKWAKLSSGASPDLGIFVGASE</sequence>
<keyword evidence="1" id="KW-0812">Transmembrane</keyword>
<dbReference type="AlphaFoldDB" id="A0A1F7X3S1"/>